<proteinExistence type="predicted"/>
<dbReference type="AlphaFoldDB" id="A0A5B7IQ88"/>
<feature type="region of interest" description="Disordered" evidence="1">
    <location>
        <begin position="70"/>
        <end position="94"/>
    </location>
</feature>
<feature type="region of interest" description="Disordered" evidence="1">
    <location>
        <begin position="1"/>
        <end position="50"/>
    </location>
</feature>
<feature type="compositionally biased region" description="Gly residues" evidence="1">
    <location>
        <begin position="12"/>
        <end position="32"/>
    </location>
</feature>
<name>A0A5B7IQ88_PORTR</name>
<keyword evidence="3" id="KW-1185">Reference proteome</keyword>
<evidence type="ECO:0000313" key="3">
    <source>
        <dbReference type="Proteomes" id="UP000324222"/>
    </source>
</evidence>
<evidence type="ECO:0000313" key="2">
    <source>
        <dbReference type="EMBL" id="MPC84269.1"/>
    </source>
</evidence>
<comment type="caution">
    <text evidence="2">The sequence shown here is derived from an EMBL/GenBank/DDBJ whole genome shotgun (WGS) entry which is preliminary data.</text>
</comment>
<dbReference type="Proteomes" id="UP000324222">
    <property type="component" value="Unassembled WGS sequence"/>
</dbReference>
<reference evidence="2 3" key="1">
    <citation type="submission" date="2019-05" db="EMBL/GenBank/DDBJ databases">
        <title>Another draft genome of Portunus trituberculatus and its Hox gene families provides insights of decapod evolution.</title>
        <authorList>
            <person name="Jeong J.-H."/>
            <person name="Song I."/>
            <person name="Kim S."/>
            <person name="Choi T."/>
            <person name="Kim D."/>
            <person name="Ryu S."/>
            <person name="Kim W."/>
        </authorList>
    </citation>
    <scope>NUCLEOTIDE SEQUENCE [LARGE SCALE GENOMIC DNA]</scope>
    <source>
        <tissue evidence="2">Muscle</tissue>
    </source>
</reference>
<evidence type="ECO:0000256" key="1">
    <source>
        <dbReference type="SAM" id="MobiDB-lite"/>
    </source>
</evidence>
<gene>
    <name evidence="2" type="ORF">E2C01_079001</name>
</gene>
<dbReference type="EMBL" id="VSRR010064963">
    <property type="protein sequence ID" value="MPC84269.1"/>
    <property type="molecule type" value="Genomic_DNA"/>
</dbReference>
<organism evidence="2 3">
    <name type="scientific">Portunus trituberculatus</name>
    <name type="common">Swimming crab</name>
    <name type="synonym">Neptunus trituberculatus</name>
    <dbReference type="NCBI Taxonomy" id="210409"/>
    <lineage>
        <taxon>Eukaryota</taxon>
        <taxon>Metazoa</taxon>
        <taxon>Ecdysozoa</taxon>
        <taxon>Arthropoda</taxon>
        <taxon>Crustacea</taxon>
        <taxon>Multicrustacea</taxon>
        <taxon>Malacostraca</taxon>
        <taxon>Eumalacostraca</taxon>
        <taxon>Eucarida</taxon>
        <taxon>Decapoda</taxon>
        <taxon>Pleocyemata</taxon>
        <taxon>Brachyura</taxon>
        <taxon>Eubrachyura</taxon>
        <taxon>Portunoidea</taxon>
        <taxon>Portunidae</taxon>
        <taxon>Portuninae</taxon>
        <taxon>Portunus</taxon>
    </lineage>
</organism>
<sequence length="94" mass="9998">MEMGLCGQVMVRGGGGGSDGDGGGGGGGGDGDGCQHRMREGKRKESRRQDERQLLLRHVNVRKGWMGCGFKGMMGEKKKRSGKIKGSDVMEDVV</sequence>
<protein>
    <submittedName>
        <fullName evidence="2">Uncharacterized protein</fullName>
    </submittedName>
</protein>
<accession>A0A5B7IQ88</accession>